<dbReference type="AlphaFoldDB" id="B0X1J0"/>
<reference evidence="4" key="1">
    <citation type="submission" date="2007-03" db="EMBL/GenBank/DDBJ databases">
        <title>Annotation of Culex pipiens quinquefasciatus.</title>
        <authorList>
            <consortium name="The Broad Institute Genome Sequencing Platform"/>
            <person name="Atkinson P.W."/>
            <person name="Hemingway J."/>
            <person name="Christensen B.M."/>
            <person name="Higgs S."/>
            <person name="Kodira C."/>
            <person name="Hannick L."/>
            <person name="Megy K."/>
            <person name="O'Leary S."/>
            <person name="Pearson M."/>
            <person name="Haas B.J."/>
            <person name="Mauceli E."/>
            <person name="Wortman J.R."/>
            <person name="Lee N.H."/>
            <person name="Guigo R."/>
            <person name="Stanke M."/>
            <person name="Alvarado L."/>
            <person name="Amedeo P."/>
            <person name="Antoine C.H."/>
            <person name="Arensburger P."/>
            <person name="Bidwell S.L."/>
            <person name="Crawford M."/>
            <person name="Camaro F."/>
            <person name="Devon K."/>
            <person name="Engels R."/>
            <person name="Hammond M."/>
            <person name="Howarth C."/>
            <person name="Koehrsen M."/>
            <person name="Lawson D."/>
            <person name="Montgomery P."/>
            <person name="Nene V."/>
            <person name="Nusbaum C."/>
            <person name="Puiu D."/>
            <person name="Romero-Severson J."/>
            <person name="Severson D.W."/>
            <person name="Shumway M."/>
            <person name="Sisk P."/>
            <person name="Stolte C."/>
            <person name="Zeng Q."/>
            <person name="Eisenstadt E."/>
            <person name="Fraser-Liggett C."/>
            <person name="Strausberg R."/>
            <person name="Galagan J."/>
            <person name="Birren B."/>
            <person name="Collins F.H."/>
        </authorList>
    </citation>
    <scope>NUCLEOTIDE SEQUENCE [LARGE SCALE GENOMIC DNA]</scope>
    <source>
        <strain evidence="4">JHB</strain>
    </source>
</reference>
<dbReference type="Pfam" id="PF00168">
    <property type="entry name" value="C2"/>
    <property type="match status" value="1"/>
</dbReference>
<dbReference type="HOGENOM" id="CLU_1355842_0_0_1"/>
<dbReference type="Gene3D" id="2.60.40.150">
    <property type="entry name" value="C2 domain"/>
    <property type="match status" value="1"/>
</dbReference>
<evidence type="ECO:0000313" key="4">
    <source>
        <dbReference type="EMBL" id="EDS38639.1"/>
    </source>
</evidence>
<proteinExistence type="predicted"/>
<evidence type="ECO:0000256" key="1">
    <source>
        <dbReference type="ARBA" id="ARBA00022723"/>
    </source>
</evidence>
<keyword evidence="4" id="KW-0418">Kinase</keyword>
<dbReference type="InParanoid" id="B0X1J0"/>
<evidence type="ECO:0000259" key="3">
    <source>
        <dbReference type="PROSITE" id="PS50004"/>
    </source>
</evidence>
<dbReference type="GO" id="GO:0046872">
    <property type="term" value="F:metal ion binding"/>
    <property type="evidence" value="ECO:0007669"/>
    <property type="project" value="UniProtKB-KW"/>
</dbReference>
<dbReference type="InterPro" id="IPR000008">
    <property type="entry name" value="C2_dom"/>
</dbReference>
<dbReference type="SUPFAM" id="SSF49562">
    <property type="entry name" value="C2 domain (Calcium/lipid-binding domain, CaLB)"/>
    <property type="match status" value="1"/>
</dbReference>
<gene>
    <name evidence="5" type="primary">6046286</name>
    <name evidence="4" type="ORF">CpipJ_CPIJ013331</name>
</gene>
<dbReference type="PROSITE" id="PS50004">
    <property type="entry name" value="C2"/>
    <property type="match status" value="1"/>
</dbReference>
<reference evidence="5" key="2">
    <citation type="submission" date="2020-05" db="UniProtKB">
        <authorList>
            <consortium name="EnsemblMetazoa"/>
        </authorList>
    </citation>
    <scope>IDENTIFICATION</scope>
    <source>
        <strain evidence="5">JHB</strain>
    </source>
</reference>
<evidence type="ECO:0000256" key="2">
    <source>
        <dbReference type="ARBA" id="ARBA00022837"/>
    </source>
</evidence>
<protein>
    <submittedName>
        <fullName evidence="4 5">Protein kinase C</fullName>
    </submittedName>
</protein>
<dbReference type="OrthoDB" id="63267at2759"/>
<dbReference type="InterPro" id="IPR035892">
    <property type="entry name" value="C2_domain_sf"/>
</dbReference>
<keyword evidence="6" id="KW-1185">Reference proteome</keyword>
<dbReference type="Proteomes" id="UP000002320">
    <property type="component" value="Unassembled WGS sequence"/>
</dbReference>
<name>B0X1J0_CULQU</name>
<dbReference type="PANTHER" id="PTHR46502">
    <property type="entry name" value="C2 DOMAIN-CONTAINING"/>
    <property type="match status" value="1"/>
</dbReference>
<dbReference type="STRING" id="7176.B0X1J0"/>
<keyword evidence="1" id="KW-0479">Metal-binding</keyword>
<dbReference type="EMBL" id="DS232260">
    <property type="protein sequence ID" value="EDS38639.1"/>
    <property type="molecule type" value="Genomic_DNA"/>
</dbReference>
<sequence>MFTGTLRLKICEACGLRPTDFQTRHTMTFGRLGDQQLIDPYVSIDVDQNFIDRSTTKQRTFDPVWNESFIHEVENANVLGMTIFHEGPITDVFVANMTIPFDDLVTRNENDQQDFWCMGPLISYSRRRSWTSGSGAFPDAWVVGSRTRSVPVLDLGLLVACRLLLVLQDFPRSGVEHRSIRRSHVPVRNLVTRRLSYSLPYP</sequence>
<keyword evidence="2" id="KW-0106">Calcium</keyword>
<evidence type="ECO:0000313" key="5">
    <source>
        <dbReference type="EnsemblMetazoa" id="CPIJ013331-PA"/>
    </source>
</evidence>
<dbReference type="GO" id="GO:0016301">
    <property type="term" value="F:kinase activity"/>
    <property type="evidence" value="ECO:0007669"/>
    <property type="project" value="UniProtKB-KW"/>
</dbReference>
<feature type="domain" description="C2" evidence="3">
    <location>
        <begin position="1"/>
        <end position="117"/>
    </location>
</feature>
<dbReference type="SMART" id="SM00239">
    <property type="entry name" value="C2"/>
    <property type="match status" value="1"/>
</dbReference>
<dbReference type="eggNOG" id="KOG0694">
    <property type="taxonomic scope" value="Eukaryota"/>
</dbReference>
<keyword evidence="4" id="KW-0808">Transferase</keyword>
<dbReference type="KEGG" id="cqu:CpipJ_CPIJ013331"/>
<evidence type="ECO:0000313" key="6">
    <source>
        <dbReference type="Proteomes" id="UP000002320"/>
    </source>
</evidence>
<dbReference type="VEuPathDB" id="VectorBase:CPIJ013331"/>
<dbReference type="PANTHER" id="PTHR46502:SF2">
    <property type="entry name" value="16 KDA PHLOEM PROTEIN 2"/>
    <property type="match status" value="1"/>
</dbReference>
<organism>
    <name type="scientific">Culex quinquefasciatus</name>
    <name type="common">Southern house mosquito</name>
    <name type="synonym">Culex pungens</name>
    <dbReference type="NCBI Taxonomy" id="7176"/>
    <lineage>
        <taxon>Eukaryota</taxon>
        <taxon>Metazoa</taxon>
        <taxon>Ecdysozoa</taxon>
        <taxon>Arthropoda</taxon>
        <taxon>Hexapoda</taxon>
        <taxon>Insecta</taxon>
        <taxon>Pterygota</taxon>
        <taxon>Neoptera</taxon>
        <taxon>Endopterygota</taxon>
        <taxon>Diptera</taxon>
        <taxon>Nematocera</taxon>
        <taxon>Culicoidea</taxon>
        <taxon>Culicidae</taxon>
        <taxon>Culicinae</taxon>
        <taxon>Culicini</taxon>
        <taxon>Culex</taxon>
        <taxon>Culex</taxon>
    </lineage>
</organism>
<dbReference type="EnsemblMetazoa" id="CPIJ013331-RA">
    <property type="protein sequence ID" value="CPIJ013331-PA"/>
    <property type="gene ID" value="CPIJ013331"/>
</dbReference>
<dbReference type="VEuPathDB" id="VectorBase:CQUJHB017591"/>
<accession>B0X1J0</accession>